<feature type="domain" description="DUF4435" evidence="1">
    <location>
        <begin position="28"/>
        <end position="252"/>
    </location>
</feature>
<reference evidence="2" key="2">
    <citation type="journal article" date="2021" name="PeerJ">
        <title>Extensive microbial diversity within the chicken gut microbiome revealed by metagenomics and culture.</title>
        <authorList>
            <person name="Gilroy R."/>
            <person name="Ravi A."/>
            <person name="Getino M."/>
            <person name="Pursley I."/>
            <person name="Horton D.L."/>
            <person name="Alikhan N.F."/>
            <person name="Baker D."/>
            <person name="Gharbi K."/>
            <person name="Hall N."/>
            <person name="Watson M."/>
            <person name="Adriaenssens E.M."/>
            <person name="Foster-Nyarko E."/>
            <person name="Jarju S."/>
            <person name="Secka A."/>
            <person name="Antonio M."/>
            <person name="Oren A."/>
            <person name="Chaudhuri R.R."/>
            <person name="La Ragione R."/>
            <person name="Hildebrand F."/>
            <person name="Pallen M.J."/>
        </authorList>
    </citation>
    <scope>NUCLEOTIDE SEQUENCE</scope>
    <source>
        <strain evidence="2">3924</strain>
    </source>
</reference>
<dbReference type="Pfam" id="PF14491">
    <property type="entry name" value="DUF4435"/>
    <property type="match status" value="1"/>
</dbReference>
<proteinExistence type="predicted"/>
<name>A0A940IDM4_9BACT</name>
<evidence type="ECO:0000313" key="2">
    <source>
        <dbReference type="EMBL" id="MBO8439408.1"/>
    </source>
</evidence>
<comment type="caution">
    <text evidence="2">The sequence shown here is derived from an EMBL/GenBank/DDBJ whole genome shotgun (WGS) entry which is preliminary data.</text>
</comment>
<accession>A0A940IDM4</accession>
<dbReference type="AlphaFoldDB" id="A0A940IDM4"/>
<evidence type="ECO:0000259" key="1">
    <source>
        <dbReference type="Pfam" id="PF14491"/>
    </source>
</evidence>
<gene>
    <name evidence="2" type="ORF">IAC51_02025</name>
</gene>
<evidence type="ECO:0000313" key="3">
    <source>
        <dbReference type="Proteomes" id="UP000712007"/>
    </source>
</evidence>
<dbReference type="InterPro" id="IPR029492">
    <property type="entry name" value="DUF4435"/>
</dbReference>
<protein>
    <submittedName>
        <fullName evidence="2">DUF4435 domain-containing protein</fullName>
    </submittedName>
</protein>
<organism evidence="2 3">
    <name type="scientific">Candidatus Aphodosoma intestinipullorum</name>
    <dbReference type="NCBI Taxonomy" id="2840674"/>
    <lineage>
        <taxon>Bacteria</taxon>
        <taxon>Pseudomonadati</taxon>
        <taxon>Bacteroidota</taxon>
        <taxon>Bacteroidia</taxon>
        <taxon>Bacteroidales</taxon>
        <taxon>Candidatus Aphodosoma</taxon>
    </lineage>
</organism>
<dbReference type="Proteomes" id="UP000712007">
    <property type="component" value="Unassembled WGS sequence"/>
</dbReference>
<sequence>MEADKKAFYEKAAKGLAASTVFYNVDAIVHVEDKSDIWFWQQMLSRYSRKRYKFLPATKNERGHKNTGCTQCLKYKDFLSRRFFICIDSDLRFLLGEDGISADRGIMQTYTYSWENHCTFAEKLQESFDELTRRGCDFNFVHFLHSYSEAVYKPFLLMLHYERNGLPGFNRDKFNSLTALQYRKGDEHDNGRQLIERLQENLTGITSCADTDISAEKSLCETLKVNEGNVYLYVRGHNIYNLLTSIGKKLCEGTGADFEENILKSALAFGQYDAICRIKEDLNKLDSLRDNC</sequence>
<dbReference type="EMBL" id="JADIMV010000039">
    <property type="protein sequence ID" value="MBO8439408.1"/>
    <property type="molecule type" value="Genomic_DNA"/>
</dbReference>
<reference evidence="2" key="1">
    <citation type="submission" date="2020-10" db="EMBL/GenBank/DDBJ databases">
        <authorList>
            <person name="Gilroy R."/>
        </authorList>
    </citation>
    <scope>NUCLEOTIDE SEQUENCE</scope>
    <source>
        <strain evidence="2">3924</strain>
    </source>
</reference>